<dbReference type="InterPro" id="IPR036117">
    <property type="entry name" value="DhaL_dom_sf"/>
</dbReference>
<sequence>MTQNGNISGDQFRDMVAAATDWLEKSSQDIDALNVFPVPDGDTGTNMLLTMRSAVDETFKYNEPNVSTVASAIAKGALMGARGNSGVILSQIWRGVSIALKDKTDICASDWAAAMKQASETAYQGLNNPVEGTILTVLRDVATTSQQEVDNGITSVSELVEKGMNAAGESVANTPSLLPALREAGVVDAGGQGFYTILEGALHFLRGEIEDMQFRKSRVITGNIPTGNLAGQYVVDDEEAFGYCTEFLLKGENMDIDKIRERLKKKGVSLIVVGDPTTVRVHIHTLKPGSVMNYVCDLGTMHKVSVRNMDEQHEDFLALQKERMPAVDTAIVAVVAGDGLKEVFKSLGAQSIISGGQTMNPSTKDILQAVEAAPSDKVIILPNNKNIILTAIQVENLTKKKIKVIPSITIPQGVAALLAFDYEADFETNFNLMKEAKENVKTIEITRAVRSTKLNDLNIKKKQAIGLLDDELCAVGDEPKAVLDEIISKLDLSKSEVITVYYGADTTEDEAKILETELIEKYPSLQVEMVNGGQPHYNYTVSIE</sequence>
<dbReference type="PATRIC" id="fig|61435.5.peg.1070"/>
<dbReference type="Pfam" id="PF13684">
    <property type="entry name" value="FakA-like_C"/>
    <property type="match status" value="1"/>
</dbReference>
<comment type="caution">
    <text evidence="2">The sequence shown here is derived from an EMBL/GenBank/DDBJ whole genome shotgun (WGS) entry which is preliminary data.</text>
</comment>
<dbReference type="Gene3D" id="1.25.40.340">
    <property type="match status" value="1"/>
</dbReference>
<dbReference type="Pfam" id="PF21645">
    <property type="entry name" value="FakA-like_M"/>
    <property type="match status" value="1"/>
</dbReference>
<dbReference type="InterPro" id="IPR004007">
    <property type="entry name" value="DhaL_dom"/>
</dbReference>
<dbReference type="SUPFAM" id="SSF101473">
    <property type="entry name" value="DhaL-like"/>
    <property type="match status" value="1"/>
</dbReference>
<feature type="domain" description="DhaL" evidence="1">
    <location>
        <begin position="10"/>
        <end position="203"/>
    </location>
</feature>
<dbReference type="GO" id="GO:0006071">
    <property type="term" value="P:glycerol metabolic process"/>
    <property type="evidence" value="ECO:0007669"/>
    <property type="project" value="InterPro"/>
</dbReference>
<name>A0A0V8M2S0_9CHLR</name>
<dbReference type="InterPro" id="IPR019986">
    <property type="entry name" value="YloV-like"/>
</dbReference>
<dbReference type="PANTHER" id="PTHR33434">
    <property type="entry name" value="DEGV DOMAIN-CONTAINING PROTEIN DR_1986-RELATED"/>
    <property type="match status" value="1"/>
</dbReference>
<dbReference type="Proteomes" id="UP000053577">
    <property type="component" value="Unassembled WGS sequence"/>
</dbReference>
<proteinExistence type="predicted"/>
<dbReference type="PANTHER" id="PTHR33434:SF4">
    <property type="entry name" value="PHOSPHATASE PROTEIN"/>
    <property type="match status" value="1"/>
</dbReference>
<protein>
    <submittedName>
        <fullName evidence="2">Dihydroxyacetone kinase</fullName>
    </submittedName>
</protein>
<organism evidence="2 3">
    <name type="scientific">Dehalococcoides mccartyi</name>
    <dbReference type="NCBI Taxonomy" id="61435"/>
    <lineage>
        <taxon>Bacteria</taxon>
        <taxon>Bacillati</taxon>
        <taxon>Chloroflexota</taxon>
        <taxon>Dehalococcoidia</taxon>
        <taxon>Dehalococcoidales</taxon>
        <taxon>Dehalococcoidaceae</taxon>
        <taxon>Dehalococcoides</taxon>
    </lineage>
</organism>
<dbReference type="InterPro" id="IPR050270">
    <property type="entry name" value="DegV_domain_contain"/>
</dbReference>
<gene>
    <name evidence="2" type="ORF">DA01_05415</name>
</gene>
<dbReference type="PROSITE" id="PS51480">
    <property type="entry name" value="DHAL"/>
    <property type="match status" value="1"/>
</dbReference>
<reference evidence="2 3" key="1">
    <citation type="journal article" date="2015" name="Sci. Rep.">
        <title>A comparative genomics and reductive dehalogenase gene transcription study of two chloroethene-respiring bacteria, Dehalococcoides mccartyi strains MB and 11a.</title>
        <authorList>
            <person name="Low A."/>
            <person name="Shen Z."/>
            <person name="Cheng D."/>
            <person name="Rogers M.J."/>
            <person name="Lee P.K."/>
            <person name="He J."/>
        </authorList>
    </citation>
    <scope>NUCLEOTIDE SEQUENCE [LARGE SCALE GENOMIC DNA]</scope>
    <source>
        <strain evidence="2 3">MB</strain>
    </source>
</reference>
<dbReference type="SMART" id="SM01120">
    <property type="entry name" value="Dak2"/>
    <property type="match status" value="1"/>
</dbReference>
<dbReference type="EMBL" id="JGYD01000018">
    <property type="protein sequence ID" value="KSV18079.1"/>
    <property type="molecule type" value="Genomic_DNA"/>
</dbReference>
<evidence type="ECO:0000313" key="3">
    <source>
        <dbReference type="Proteomes" id="UP000053577"/>
    </source>
</evidence>
<accession>A0A0V8M2S0</accession>
<keyword evidence="2" id="KW-0418">Kinase</keyword>
<dbReference type="RefSeq" id="WP_058292528.1">
    <property type="nucleotide sequence ID" value="NZ_JGYD01000018.1"/>
</dbReference>
<dbReference type="SMART" id="SM01121">
    <property type="entry name" value="Dak1_2"/>
    <property type="match status" value="1"/>
</dbReference>
<dbReference type="NCBIfam" id="TIGR03599">
    <property type="entry name" value="YloV"/>
    <property type="match status" value="1"/>
</dbReference>
<evidence type="ECO:0000259" key="1">
    <source>
        <dbReference type="PROSITE" id="PS51480"/>
    </source>
</evidence>
<dbReference type="AlphaFoldDB" id="A0A0V8M2S0"/>
<dbReference type="Pfam" id="PF02734">
    <property type="entry name" value="Dak2"/>
    <property type="match status" value="1"/>
</dbReference>
<keyword evidence="2" id="KW-0808">Transferase</keyword>
<evidence type="ECO:0000313" key="2">
    <source>
        <dbReference type="EMBL" id="KSV18079.1"/>
    </source>
</evidence>
<dbReference type="GO" id="GO:0004371">
    <property type="term" value="F:glycerone kinase activity"/>
    <property type="evidence" value="ECO:0007669"/>
    <property type="project" value="InterPro"/>
</dbReference>
<dbReference type="InterPro" id="IPR033470">
    <property type="entry name" value="FakA-like_C"/>
</dbReference>
<dbReference type="InterPro" id="IPR048394">
    <property type="entry name" value="FakA-like_M"/>
</dbReference>
<dbReference type="eggNOG" id="COG1461">
    <property type="taxonomic scope" value="Bacteria"/>
</dbReference>
<dbReference type="OrthoDB" id="9760324at2"/>